<dbReference type="EMBL" id="CP058952">
    <property type="protein sequence ID" value="QLI82352.1"/>
    <property type="molecule type" value="Genomic_DNA"/>
</dbReference>
<dbReference type="GO" id="GO:0003700">
    <property type="term" value="F:DNA-binding transcription factor activity"/>
    <property type="evidence" value="ECO:0007669"/>
    <property type="project" value="InterPro"/>
</dbReference>
<proteinExistence type="predicted"/>
<gene>
    <name evidence="5" type="ORF">HZU75_12910</name>
</gene>
<organism evidence="5 6">
    <name type="scientific">Chitinibacter fontanus</name>
    <dbReference type="NCBI Taxonomy" id="1737446"/>
    <lineage>
        <taxon>Bacteria</taxon>
        <taxon>Pseudomonadati</taxon>
        <taxon>Pseudomonadota</taxon>
        <taxon>Betaproteobacteria</taxon>
        <taxon>Neisseriales</taxon>
        <taxon>Chitinibacteraceae</taxon>
        <taxon>Chitinibacter</taxon>
    </lineage>
</organism>
<keyword evidence="3" id="KW-0804">Transcription</keyword>
<dbReference type="PANTHER" id="PTHR44846:SF1">
    <property type="entry name" value="MANNOSYL-D-GLYCERATE TRANSPORT_METABOLISM SYSTEM REPRESSOR MNGR-RELATED"/>
    <property type="match status" value="1"/>
</dbReference>
<dbReference type="KEGG" id="cfon:HZU75_12910"/>
<dbReference type="Proteomes" id="UP000510822">
    <property type="component" value="Chromosome"/>
</dbReference>
<feature type="domain" description="HTH gntR-type" evidence="4">
    <location>
        <begin position="18"/>
        <end position="86"/>
    </location>
</feature>
<evidence type="ECO:0000259" key="4">
    <source>
        <dbReference type="PROSITE" id="PS50949"/>
    </source>
</evidence>
<evidence type="ECO:0000256" key="2">
    <source>
        <dbReference type="ARBA" id="ARBA00023125"/>
    </source>
</evidence>
<dbReference type="Gene3D" id="3.40.1410.10">
    <property type="entry name" value="Chorismate lyase-like"/>
    <property type="match status" value="1"/>
</dbReference>
<evidence type="ECO:0000313" key="6">
    <source>
        <dbReference type="Proteomes" id="UP000510822"/>
    </source>
</evidence>
<protein>
    <submittedName>
        <fullName evidence="5">GntR family transcriptional regulator</fullName>
    </submittedName>
</protein>
<dbReference type="InterPro" id="IPR011663">
    <property type="entry name" value="UTRA"/>
</dbReference>
<evidence type="ECO:0000313" key="5">
    <source>
        <dbReference type="EMBL" id="QLI82352.1"/>
    </source>
</evidence>
<dbReference type="GO" id="GO:0003677">
    <property type="term" value="F:DNA binding"/>
    <property type="evidence" value="ECO:0007669"/>
    <property type="project" value="UniProtKB-KW"/>
</dbReference>
<dbReference type="CDD" id="cd07377">
    <property type="entry name" value="WHTH_GntR"/>
    <property type="match status" value="1"/>
</dbReference>
<sequence length="246" mass="27712">MQNQNKLLVLKPDNDSATPLYLQFGHKLAAAIHAGFWKADDPLPSERTFCDVLGISRVTARKALDLLFEQGLILRRQGSGTYITPKLEQPLTRLTNLSEMLKQRGFRPASKWLKREICLAGSEELLRLNLSPNSRVAHLERLRLANDVVMAVEITSLPYHYVPDPEKIGESLYDFMRDANLTVVRAIQNIGAVNASAELAQLTGVEVGAAMLHLTRVGYLEDGSAIELTHSWFRSDYYDFVVELYR</sequence>
<dbReference type="GO" id="GO:0045892">
    <property type="term" value="P:negative regulation of DNA-templated transcription"/>
    <property type="evidence" value="ECO:0007669"/>
    <property type="project" value="TreeGrafter"/>
</dbReference>
<dbReference type="PROSITE" id="PS50949">
    <property type="entry name" value="HTH_GNTR"/>
    <property type="match status" value="1"/>
</dbReference>
<dbReference type="AlphaFoldDB" id="A0A7D5VBB9"/>
<dbReference type="InterPro" id="IPR000524">
    <property type="entry name" value="Tscrpt_reg_HTH_GntR"/>
</dbReference>
<evidence type="ECO:0000256" key="3">
    <source>
        <dbReference type="ARBA" id="ARBA00023163"/>
    </source>
</evidence>
<name>A0A7D5VBB9_9NEIS</name>
<dbReference type="SMART" id="SM00345">
    <property type="entry name" value="HTH_GNTR"/>
    <property type="match status" value="1"/>
</dbReference>
<dbReference type="PANTHER" id="PTHR44846">
    <property type="entry name" value="MANNOSYL-D-GLYCERATE TRANSPORT/METABOLISM SYSTEM REPRESSOR MNGR-RELATED"/>
    <property type="match status" value="1"/>
</dbReference>
<dbReference type="InterPro" id="IPR036390">
    <property type="entry name" value="WH_DNA-bd_sf"/>
</dbReference>
<dbReference type="InterPro" id="IPR036388">
    <property type="entry name" value="WH-like_DNA-bd_sf"/>
</dbReference>
<dbReference type="Pfam" id="PF00392">
    <property type="entry name" value="GntR"/>
    <property type="match status" value="1"/>
</dbReference>
<dbReference type="PRINTS" id="PR00035">
    <property type="entry name" value="HTHGNTR"/>
</dbReference>
<dbReference type="Gene3D" id="1.10.10.10">
    <property type="entry name" value="Winged helix-like DNA-binding domain superfamily/Winged helix DNA-binding domain"/>
    <property type="match status" value="1"/>
</dbReference>
<dbReference type="Pfam" id="PF07702">
    <property type="entry name" value="UTRA"/>
    <property type="match status" value="1"/>
</dbReference>
<keyword evidence="6" id="KW-1185">Reference proteome</keyword>
<dbReference type="RefSeq" id="WP_180306433.1">
    <property type="nucleotide sequence ID" value="NZ_CP058952.1"/>
</dbReference>
<keyword evidence="2" id="KW-0238">DNA-binding</keyword>
<evidence type="ECO:0000256" key="1">
    <source>
        <dbReference type="ARBA" id="ARBA00023015"/>
    </source>
</evidence>
<dbReference type="InterPro" id="IPR028978">
    <property type="entry name" value="Chorismate_lyase_/UTRA_dom_sf"/>
</dbReference>
<dbReference type="InterPro" id="IPR050679">
    <property type="entry name" value="Bact_HTH_transcr_reg"/>
</dbReference>
<accession>A0A7D5VBB9</accession>
<dbReference type="SUPFAM" id="SSF64288">
    <property type="entry name" value="Chorismate lyase-like"/>
    <property type="match status" value="1"/>
</dbReference>
<reference evidence="5 6" key="1">
    <citation type="journal article" date="2016" name="Int. J. Syst. Evol. Microbiol.">
        <title>Chitinibacter fontanus sp. nov., isolated from a spring.</title>
        <authorList>
            <person name="Sheu S.Y."/>
            <person name="Li Y.S."/>
            <person name="Young C.C."/>
            <person name="Chen W.M."/>
        </authorList>
    </citation>
    <scope>NUCLEOTIDE SEQUENCE [LARGE SCALE GENOMIC DNA]</scope>
    <source>
        <strain evidence="5 6">STM-7</strain>
    </source>
</reference>
<keyword evidence="1" id="KW-0805">Transcription regulation</keyword>
<dbReference type="SUPFAM" id="SSF46785">
    <property type="entry name" value="Winged helix' DNA-binding domain"/>
    <property type="match status" value="1"/>
</dbReference>
<dbReference type="SMART" id="SM00866">
    <property type="entry name" value="UTRA"/>
    <property type="match status" value="1"/>
</dbReference>